<dbReference type="STRING" id="180088.A0A1J8R8I6"/>
<comment type="caution">
    <text evidence="10">The sequence shown here is derived from an EMBL/GenBank/DDBJ whole genome shotgun (WGS) entry which is preliminary data.</text>
</comment>
<feature type="region of interest" description="Disordered" evidence="8">
    <location>
        <begin position="1"/>
        <end position="117"/>
    </location>
</feature>
<proteinExistence type="inferred from homology"/>
<dbReference type="InterPro" id="IPR036678">
    <property type="entry name" value="MutS_con_dom_sf"/>
</dbReference>
<dbReference type="SUPFAM" id="SSF48334">
    <property type="entry name" value="DNA repair protein MutS, domain III"/>
    <property type="match status" value="1"/>
</dbReference>
<name>A0A1J8R8I6_9AGAM</name>
<dbReference type="GO" id="GO:0006298">
    <property type="term" value="P:mismatch repair"/>
    <property type="evidence" value="ECO:0007669"/>
    <property type="project" value="InterPro"/>
</dbReference>
<keyword evidence="5 6" id="KW-0238">DNA-binding</keyword>
<dbReference type="PROSITE" id="PS00486">
    <property type="entry name" value="DNA_MISMATCH_REPAIR_2"/>
    <property type="match status" value="1"/>
</dbReference>
<dbReference type="Pfam" id="PF05188">
    <property type="entry name" value="MutS_II"/>
    <property type="match status" value="1"/>
</dbReference>
<dbReference type="SUPFAM" id="SSF52540">
    <property type="entry name" value="P-loop containing nucleoside triphosphate hydrolases"/>
    <property type="match status" value="1"/>
</dbReference>
<evidence type="ECO:0000256" key="8">
    <source>
        <dbReference type="SAM" id="MobiDB-lite"/>
    </source>
</evidence>
<dbReference type="Gene3D" id="3.30.420.110">
    <property type="entry name" value="MutS, connector domain"/>
    <property type="match status" value="1"/>
</dbReference>
<comment type="function">
    <text evidence="6">Component of the post-replicative DNA mismatch repair system (MMR).</text>
</comment>
<evidence type="ECO:0000313" key="10">
    <source>
        <dbReference type="EMBL" id="OJA20212.1"/>
    </source>
</evidence>
<dbReference type="OrthoDB" id="121051at2759"/>
<dbReference type="InterPro" id="IPR016151">
    <property type="entry name" value="DNA_mismatch_repair_MutS_N"/>
</dbReference>
<protein>
    <recommendedName>
        <fullName evidence="6">DNA mismatch repair protein</fullName>
    </recommendedName>
</protein>
<dbReference type="InterPro" id="IPR017261">
    <property type="entry name" value="DNA_mismatch_repair_MutS/MSH"/>
</dbReference>
<evidence type="ECO:0000256" key="5">
    <source>
        <dbReference type="ARBA" id="ARBA00023125"/>
    </source>
</evidence>
<dbReference type="Proteomes" id="UP000183567">
    <property type="component" value="Unassembled WGS sequence"/>
</dbReference>
<dbReference type="SMART" id="SM00534">
    <property type="entry name" value="MUTSac"/>
    <property type="match status" value="1"/>
</dbReference>
<dbReference type="EMBL" id="LVVM01000671">
    <property type="protein sequence ID" value="OJA20212.1"/>
    <property type="molecule type" value="Genomic_DNA"/>
</dbReference>
<comment type="similarity">
    <text evidence="1 6">Belongs to the DNA mismatch repair MutS family.</text>
</comment>
<dbReference type="GO" id="GO:0032301">
    <property type="term" value="C:MutSalpha complex"/>
    <property type="evidence" value="ECO:0007669"/>
    <property type="project" value="TreeGrafter"/>
</dbReference>
<feature type="compositionally biased region" description="Polar residues" evidence="8">
    <location>
        <begin position="151"/>
        <end position="164"/>
    </location>
</feature>
<evidence type="ECO:0000256" key="4">
    <source>
        <dbReference type="ARBA" id="ARBA00022840"/>
    </source>
</evidence>
<dbReference type="InterPro" id="IPR007696">
    <property type="entry name" value="DNA_mismatch_repair_MutS_core"/>
</dbReference>
<dbReference type="PANTHER" id="PTHR11361">
    <property type="entry name" value="DNA MISMATCH REPAIR PROTEIN MUTS FAMILY MEMBER"/>
    <property type="match status" value="1"/>
</dbReference>
<dbReference type="PANTHER" id="PTHR11361:SF148">
    <property type="entry name" value="DNA MISMATCH REPAIR PROTEIN MSH6"/>
    <property type="match status" value="1"/>
</dbReference>
<keyword evidence="3 6" id="KW-0227">DNA damage</keyword>
<dbReference type="Gene3D" id="1.10.1420.10">
    <property type="match status" value="2"/>
</dbReference>
<dbReference type="Pfam" id="PF00488">
    <property type="entry name" value="MutS_V"/>
    <property type="match status" value="1"/>
</dbReference>
<keyword evidence="7" id="KW-0175">Coiled coil</keyword>
<feature type="compositionally biased region" description="Acidic residues" evidence="8">
    <location>
        <begin position="262"/>
        <end position="271"/>
    </location>
</feature>
<evidence type="ECO:0000256" key="1">
    <source>
        <dbReference type="ARBA" id="ARBA00006271"/>
    </source>
</evidence>
<feature type="coiled-coil region" evidence="7">
    <location>
        <begin position="854"/>
        <end position="885"/>
    </location>
</feature>
<keyword evidence="11" id="KW-1185">Reference proteome</keyword>
<accession>A0A1J8R8I6</accession>
<feature type="domain" description="DNA mismatch repair proteins mutS family" evidence="9">
    <location>
        <begin position="1121"/>
        <end position="1137"/>
    </location>
</feature>
<sequence length="1290" mass="142592">MAPAPAKKKSEDNMKQKSLMNFFAKPGAPASSSVPATKNTSITDAKATSTPARKISTSTKSQPSESTKASLTSKPNLTPKTPDSRLSSDIDTPPTSDPVPIDVDMLSDDEDASVKKSTNVRVLKILHTSTRLAKRKIVVADSDDSDKALTAKSTTQATYRTSSPEYYDKSSPSRGRAKKPRIAPTPSLPPSDEEDDEGAEVRSQFSSRLTKFRKSPAKSTKKKARASDDDDDDFIVPDSNSEKERPSSRASSRSKSSKSAASDDESAEESDAPVKKSAKPKRPPRKKSGAAGAETGSGGRLGGSTMFLTKAEQRAQEKKTEKKTAEDPFNFLVDVRDWECIETHKLASRSFRLLTTLQKDGVRPGEPGYDPRTLYIPKKSWTEFTPFEKQFWEIKQNHFDTILFFQKGKFLELYEDDARIGHREFDLKLTQRVKMSMVGVPEMSFNFWAAKFLGKGYKVGRVDQAETALGAEMRLAKNKGTKGGGEKEKIVRRELNKVYTNGTLVDEDLLTDEQAGHCVSLRESTEGKDGLSSFGVCVLDSATSQFSLSAFEDDVCTTKLETMMRQLRPKEVIFTKGNLSVQTTRLLKSILPASCLWTSLRDVEGFTYPQTIKELNSMFSEADAGDGDVMDEDGELSSAVPQSIRDMASFRGAMEALGALIWYLRQLNIDKDLLTMRNFDIYDPMKRGRNVVLDGQTLAHVEVLFNNEGTEDGSLHKLLGRCVTPFGKRLFRIWLCVPLREVKDIDARLDAVEDLISHATFEQEFTELAKGLPDLERIVSRIHANNCKVKDFVKVLAAFKKLSRGLAKLADSSESFDSKTILGLLRSAPDLTPNLKNVESRFTLDKETDELLPVAGKDEAYDEVMGEIEELEKTLDAQLKKFEKKIGYNLTWWHSAVGNKEIYLVQTKAADKGVPNDWVKNGGTKAANRWIVPSLQPTIRSLKEARENRSAAVKSFRGRLYAEFDTDRGTWLRAVRVLAELDCLFSLAKASVAMGEPSCRPEFVEGDAAFIEFEELRHPMLASLREGFVANDIKLGGDVGRVALLTGPNMGGKSTAMRMTATGVIMAQLGMLVPAKSARLCPVDAILTRMGAYDNMFSHSSTFKVELDECCKILRNATPKSLVILDELGRGTSTYDGMAIAGAVLHEIATHTLPLAFFATHYGSLTDDFAYHPNIRNMHMSTMLDDEKHEAIDGVASSSFGTHVAKLAGVPEEVVKRAEVVSADFAKQFKAKIDDKKKKSLASKLPLVAQADFTYLLSLAMGNLKLPDDTFKQRELLKGLKQAVHSYVKL</sequence>
<keyword evidence="4 6" id="KW-0067">ATP-binding</keyword>
<dbReference type="GO" id="GO:0005524">
    <property type="term" value="F:ATP binding"/>
    <property type="evidence" value="ECO:0007669"/>
    <property type="project" value="UniProtKB-UniRule"/>
</dbReference>
<dbReference type="InterPro" id="IPR027417">
    <property type="entry name" value="P-loop_NTPase"/>
</dbReference>
<dbReference type="PIRSF" id="PIRSF037677">
    <property type="entry name" value="DNA_mis_repair_Msh6"/>
    <property type="match status" value="1"/>
</dbReference>
<feature type="compositionally biased region" description="Low complexity" evidence="8">
    <location>
        <begin position="248"/>
        <end position="260"/>
    </location>
</feature>
<evidence type="ECO:0000256" key="3">
    <source>
        <dbReference type="ARBA" id="ARBA00022763"/>
    </source>
</evidence>
<dbReference type="Gene3D" id="3.40.50.300">
    <property type="entry name" value="P-loop containing nucleotide triphosphate hydrolases"/>
    <property type="match status" value="1"/>
</dbReference>
<gene>
    <name evidence="10" type="ORF">AZE42_02126</name>
</gene>
<feature type="compositionally biased region" description="Basic residues" evidence="8">
    <location>
        <begin position="276"/>
        <end position="288"/>
    </location>
</feature>
<evidence type="ECO:0000259" key="9">
    <source>
        <dbReference type="PROSITE" id="PS00486"/>
    </source>
</evidence>
<keyword evidence="6" id="KW-0234">DNA repair</keyword>
<dbReference type="InterPro" id="IPR045076">
    <property type="entry name" value="MutS"/>
</dbReference>
<evidence type="ECO:0000256" key="6">
    <source>
        <dbReference type="PIRNR" id="PIRNR037677"/>
    </source>
</evidence>
<dbReference type="InterPro" id="IPR000432">
    <property type="entry name" value="DNA_mismatch_repair_MutS_C"/>
</dbReference>
<feature type="compositionally biased region" description="Basic residues" evidence="8">
    <location>
        <begin position="210"/>
        <end position="224"/>
    </location>
</feature>
<evidence type="ECO:0000313" key="11">
    <source>
        <dbReference type="Proteomes" id="UP000183567"/>
    </source>
</evidence>
<dbReference type="InterPro" id="IPR036187">
    <property type="entry name" value="DNA_mismatch_repair_MutS_sf"/>
</dbReference>
<dbReference type="Gene3D" id="3.40.1170.10">
    <property type="entry name" value="DNA repair protein MutS, domain I"/>
    <property type="match status" value="1"/>
</dbReference>
<feature type="compositionally biased region" description="Polar residues" evidence="8">
    <location>
        <begin position="30"/>
        <end position="81"/>
    </location>
</feature>
<dbReference type="InterPro" id="IPR007860">
    <property type="entry name" value="DNA_mmatch_repair_MutS_con_dom"/>
</dbReference>
<dbReference type="SMART" id="SM00533">
    <property type="entry name" value="MUTSd"/>
    <property type="match status" value="1"/>
</dbReference>
<evidence type="ECO:0000256" key="2">
    <source>
        <dbReference type="ARBA" id="ARBA00022741"/>
    </source>
</evidence>
<organism evidence="10 11">
    <name type="scientific">Rhizopogon vesiculosus</name>
    <dbReference type="NCBI Taxonomy" id="180088"/>
    <lineage>
        <taxon>Eukaryota</taxon>
        <taxon>Fungi</taxon>
        <taxon>Dikarya</taxon>
        <taxon>Basidiomycota</taxon>
        <taxon>Agaricomycotina</taxon>
        <taxon>Agaricomycetes</taxon>
        <taxon>Agaricomycetidae</taxon>
        <taxon>Boletales</taxon>
        <taxon>Suillineae</taxon>
        <taxon>Rhizopogonaceae</taxon>
        <taxon>Rhizopogon</taxon>
    </lineage>
</organism>
<dbReference type="Pfam" id="PF01624">
    <property type="entry name" value="MutS_I"/>
    <property type="match status" value="1"/>
</dbReference>
<reference evidence="10 11" key="1">
    <citation type="submission" date="2016-03" db="EMBL/GenBank/DDBJ databases">
        <title>Comparative genomics of the ectomycorrhizal sister species Rhizopogon vinicolor and Rhizopogon vesiculosus (Basidiomycota: Boletales) reveals a divergence of the mating type B locus.</title>
        <authorList>
            <person name="Mujic A.B."/>
            <person name="Kuo A."/>
            <person name="Tritt A."/>
            <person name="Lipzen A."/>
            <person name="Chen C."/>
            <person name="Johnson J."/>
            <person name="Sharma A."/>
            <person name="Barry K."/>
            <person name="Grigoriev I.V."/>
            <person name="Spatafora J.W."/>
        </authorList>
    </citation>
    <scope>NUCLEOTIDE SEQUENCE [LARGE SCALE GENOMIC DNA]</scope>
    <source>
        <strain evidence="10 11">AM-OR11-056</strain>
    </source>
</reference>
<dbReference type="SUPFAM" id="SSF53150">
    <property type="entry name" value="DNA repair protein MutS, domain II"/>
    <property type="match status" value="1"/>
</dbReference>
<dbReference type="InterPro" id="IPR007695">
    <property type="entry name" value="DNA_mismatch_repair_MutS-lik_N"/>
</dbReference>
<feature type="region of interest" description="Disordered" evidence="8">
    <location>
        <begin position="140"/>
        <end position="305"/>
    </location>
</feature>
<dbReference type="SUPFAM" id="SSF55271">
    <property type="entry name" value="DNA repair protein MutS, domain I"/>
    <property type="match status" value="1"/>
</dbReference>
<dbReference type="GO" id="GO:0140664">
    <property type="term" value="F:ATP-dependent DNA damage sensor activity"/>
    <property type="evidence" value="ECO:0007669"/>
    <property type="project" value="InterPro"/>
</dbReference>
<dbReference type="GO" id="GO:0030983">
    <property type="term" value="F:mismatched DNA binding"/>
    <property type="evidence" value="ECO:0007669"/>
    <property type="project" value="UniProtKB-UniRule"/>
</dbReference>
<keyword evidence="2 6" id="KW-0547">Nucleotide-binding</keyword>
<evidence type="ECO:0000256" key="7">
    <source>
        <dbReference type="SAM" id="Coils"/>
    </source>
</evidence>
<dbReference type="NCBIfam" id="NF003810">
    <property type="entry name" value="PRK05399.1"/>
    <property type="match status" value="1"/>
</dbReference>
<dbReference type="Pfam" id="PF05192">
    <property type="entry name" value="MutS_III"/>
    <property type="match status" value="1"/>
</dbReference>